<evidence type="ECO:0000313" key="2">
    <source>
        <dbReference type="EMBL" id="CAI0396491.1"/>
    </source>
</evidence>
<evidence type="ECO:0000256" key="1">
    <source>
        <dbReference type="SAM" id="SignalP"/>
    </source>
</evidence>
<proteinExistence type="predicted"/>
<protein>
    <submittedName>
        <fullName evidence="2">Uncharacterized protein</fullName>
    </submittedName>
</protein>
<dbReference type="EMBL" id="CAMGYJ010000003">
    <property type="protein sequence ID" value="CAI0396491.1"/>
    <property type="molecule type" value="Genomic_DNA"/>
</dbReference>
<organism evidence="2 3">
    <name type="scientific">Linum tenue</name>
    <dbReference type="NCBI Taxonomy" id="586396"/>
    <lineage>
        <taxon>Eukaryota</taxon>
        <taxon>Viridiplantae</taxon>
        <taxon>Streptophyta</taxon>
        <taxon>Embryophyta</taxon>
        <taxon>Tracheophyta</taxon>
        <taxon>Spermatophyta</taxon>
        <taxon>Magnoliopsida</taxon>
        <taxon>eudicotyledons</taxon>
        <taxon>Gunneridae</taxon>
        <taxon>Pentapetalae</taxon>
        <taxon>rosids</taxon>
        <taxon>fabids</taxon>
        <taxon>Malpighiales</taxon>
        <taxon>Linaceae</taxon>
        <taxon>Linum</taxon>
    </lineage>
</organism>
<keyword evidence="1" id="KW-0732">Signal</keyword>
<name>A0AAV0IG72_9ROSI</name>
<dbReference type="AlphaFoldDB" id="A0AAV0IG72"/>
<feature type="chain" id="PRO_5043942343" evidence="1">
    <location>
        <begin position="26"/>
        <end position="79"/>
    </location>
</feature>
<reference evidence="2" key="1">
    <citation type="submission" date="2022-08" db="EMBL/GenBank/DDBJ databases">
        <authorList>
            <person name="Gutierrez-Valencia J."/>
        </authorList>
    </citation>
    <scope>NUCLEOTIDE SEQUENCE</scope>
</reference>
<dbReference type="Proteomes" id="UP001154282">
    <property type="component" value="Unassembled WGS sequence"/>
</dbReference>
<comment type="caution">
    <text evidence="2">The sequence shown here is derived from an EMBL/GenBank/DDBJ whole genome shotgun (WGS) entry which is preliminary data.</text>
</comment>
<accession>A0AAV0IG72</accession>
<sequence>MKSSTIFLVFVLAFLVIAGNEEVSAARPNQCNKQQLPPYEFKCFKDADCVPGCLAQFGPKAVAKCDELWFRCYCWISCP</sequence>
<evidence type="ECO:0000313" key="3">
    <source>
        <dbReference type="Proteomes" id="UP001154282"/>
    </source>
</evidence>
<keyword evidence="3" id="KW-1185">Reference proteome</keyword>
<gene>
    <name evidence="2" type="ORF">LITE_LOCUS9156</name>
</gene>
<feature type="signal peptide" evidence="1">
    <location>
        <begin position="1"/>
        <end position="25"/>
    </location>
</feature>